<keyword evidence="4" id="KW-0862">Zinc</keyword>
<dbReference type="InterPro" id="IPR050134">
    <property type="entry name" value="NAD-dep_sirtuin_deacylases"/>
</dbReference>
<evidence type="ECO:0000313" key="6">
    <source>
        <dbReference type="EMBL" id="QTA37963.1"/>
    </source>
</evidence>
<reference evidence="6 7" key="1">
    <citation type="submission" date="2021-03" db="EMBL/GenBank/DDBJ databases">
        <title>Thermosipho ferrireducens sp.nov., an anaerobic thermophilic iron-reducing bacterium isolated from a deep-sea hydrothermal sulfide deposits.</title>
        <authorList>
            <person name="Zeng X."/>
            <person name="Chen Y."/>
            <person name="Shao Z."/>
        </authorList>
    </citation>
    <scope>NUCLEOTIDE SEQUENCE [LARGE SCALE GENOMIC DNA]</scope>
    <source>
        <strain evidence="6 7">JL129W03</strain>
    </source>
</reference>
<protein>
    <recommendedName>
        <fullName evidence="1">protein acetyllysine N-acetyltransferase</fullName>
        <ecNumber evidence="1">2.3.1.286</ecNumber>
    </recommendedName>
</protein>
<feature type="domain" description="Deacetylase sirtuin-type" evidence="5">
    <location>
        <begin position="1"/>
        <end position="241"/>
    </location>
</feature>
<dbReference type="NCBIfam" id="NF001752">
    <property type="entry name" value="PRK00481.1-1"/>
    <property type="match status" value="1"/>
</dbReference>
<gene>
    <name evidence="6" type="ORF">JYK00_09655</name>
</gene>
<dbReference type="PROSITE" id="PS50305">
    <property type="entry name" value="SIRTUIN"/>
    <property type="match status" value="1"/>
</dbReference>
<dbReference type="EC" id="2.3.1.286" evidence="1"/>
<dbReference type="PANTHER" id="PTHR11085:SF4">
    <property type="entry name" value="NAD-DEPENDENT PROTEIN DEACYLASE"/>
    <property type="match status" value="1"/>
</dbReference>
<dbReference type="Gene3D" id="3.40.50.1220">
    <property type="entry name" value="TPP-binding domain"/>
    <property type="match status" value="1"/>
</dbReference>
<feature type="active site" description="Proton acceptor" evidence="4">
    <location>
        <position position="114"/>
    </location>
</feature>
<feature type="binding site" evidence="4">
    <location>
        <position position="125"/>
    </location>
    <ligand>
        <name>Zn(2+)</name>
        <dbReference type="ChEBI" id="CHEBI:29105"/>
    </ligand>
</feature>
<proteinExistence type="predicted"/>
<dbReference type="SUPFAM" id="SSF52467">
    <property type="entry name" value="DHS-like NAD/FAD-binding domain"/>
    <property type="match status" value="1"/>
</dbReference>
<dbReference type="InterPro" id="IPR003000">
    <property type="entry name" value="Sirtuin"/>
</dbReference>
<feature type="binding site" evidence="4">
    <location>
        <position position="122"/>
    </location>
    <ligand>
        <name>Zn(2+)</name>
        <dbReference type="ChEBI" id="CHEBI:29105"/>
    </ligand>
</feature>
<accession>A0ABX7S5W1</accession>
<evidence type="ECO:0000256" key="3">
    <source>
        <dbReference type="ARBA" id="ARBA00023027"/>
    </source>
</evidence>
<evidence type="ECO:0000256" key="2">
    <source>
        <dbReference type="ARBA" id="ARBA00022679"/>
    </source>
</evidence>
<feature type="binding site" evidence="4">
    <location>
        <position position="148"/>
    </location>
    <ligand>
        <name>Zn(2+)</name>
        <dbReference type="ChEBI" id="CHEBI:29105"/>
    </ligand>
</feature>
<keyword evidence="3" id="KW-0520">NAD</keyword>
<keyword evidence="7" id="KW-1185">Reference proteome</keyword>
<keyword evidence="2" id="KW-0808">Transferase</keyword>
<evidence type="ECO:0000259" key="5">
    <source>
        <dbReference type="PROSITE" id="PS50305"/>
    </source>
</evidence>
<evidence type="ECO:0000313" key="7">
    <source>
        <dbReference type="Proteomes" id="UP000671862"/>
    </source>
</evidence>
<dbReference type="PANTHER" id="PTHR11085">
    <property type="entry name" value="NAD-DEPENDENT PROTEIN DEACYLASE SIRTUIN-5, MITOCHONDRIAL-RELATED"/>
    <property type="match status" value="1"/>
</dbReference>
<evidence type="ECO:0000256" key="1">
    <source>
        <dbReference type="ARBA" id="ARBA00012928"/>
    </source>
</evidence>
<keyword evidence="4" id="KW-0479">Metal-binding</keyword>
<dbReference type="InterPro" id="IPR026590">
    <property type="entry name" value="Ssirtuin_cat_dom"/>
</dbReference>
<dbReference type="Pfam" id="PF02146">
    <property type="entry name" value="SIR2"/>
    <property type="match status" value="1"/>
</dbReference>
<name>A0ABX7S5W1_9BACT</name>
<organism evidence="6 7">
    <name type="scientific">Thermosipho ferrireducens</name>
    <dbReference type="NCBI Taxonomy" id="2571116"/>
    <lineage>
        <taxon>Bacteria</taxon>
        <taxon>Thermotogati</taxon>
        <taxon>Thermotogota</taxon>
        <taxon>Thermotogae</taxon>
        <taxon>Thermotogales</taxon>
        <taxon>Fervidobacteriaceae</taxon>
        <taxon>Thermosipho</taxon>
    </lineage>
</organism>
<feature type="binding site" evidence="4">
    <location>
        <position position="146"/>
    </location>
    <ligand>
        <name>Zn(2+)</name>
        <dbReference type="ChEBI" id="CHEBI:29105"/>
    </ligand>
</feature>
<dbReference type="Gene3D" id="3.30.1600.10">
    <property type="entry name" value="SIR2/SIRT2 'Small Domain"/>
    <property type="match status" value="1"/>
</dbReference>
<dbReference type="EMBL" id="CP071446">
    <property type="protein sequence ID" value="QTA37963.1"/>
    <property type="molecule type" value="Genomic_DNA"/>
</dbReference>
<dbReference type="RefSeq" id="WP_207566684.1">
    <property type="nucleotide sequence ID" value="NZ_CP071446.1"/>
</dbReference>
<dbReference type="Proteomes" id="UP000671862">
    <property type="component" value="Chromosome"/>
</dbReference>
<sequence length="241" mass="27010">MFRKAIELLKTSRTVVLTGAGISTPSGIPDFRSKNGLYQKYGQEIFDIKEFYSNPSRFYNFAKEAIFPMISAKPNLAHNVLACLEKNKFVSGIITQNIDNLHQKAGSANVIELHGNVSKYYCVSCKKHYKVADVLKLMEQNDIPICECSGLIRPDIVFFGEELPEQAWNNAVKLVENSDLMLVIGSSLVVYPAAYLPVFHRNRGGKIIIVNKGLTELDEIATVKLEMDVIEFAEMVERALC</sequence>
<dbReference type="NCBIfam" id="NF001753">
    <property type="entry name" value="PRK00481.1-3"/>
    <property type="match status" value="1"/>
</dbReference>
<dbReference type="InterPro" id="IPR029035">
    <property type="entry name" value="DHS-like_NAD/FAD-binding_dom"/>
</dbReference>
<dbReference type="InterPro" id="IPR026591">
    <property type="entry name" value="Sirtuin_cat_small_dom_sf"/>
</dbReference>
<evidence type="ECO:0000256" key="4">
    <source>
        <dbReference type="PROSITE-ProRule" id="PRU00236"/>
    </source>
</evidence>